<evidence type="ECO:0000313" key="3">
    <source>
        <dbReference type="EMBL" id="SHE46395.1"/>
    </source>
</evidence>
<dbReference type="GO" id="GO:0008233">
    <property type="term" value="F:peptidase activity"/>
    <property type="evidence" value="ECO:0007669"/>
    <property type="project" value="UniProtKB-KW"/>
</dbReference>
<evidence type="ECO:0000259" key="2">
    <source>
        <dbReference type="Pfam" id="PF12969"/>
    </source>
</evidence>
<dbReference type="OrthoDB" id="8595007at2"/>
<dbReference type="Gene3D" id="2.60.120.1130">
    <property type="match status" value="1"/>
</dbReference>
<dbReference type="SUPFAM" id="SSF54001">
    <property type="entry name" value="Cysteine proteinases"/>
    <property type="match status" value="1"/>
</dbReference>
<keyword evidence="4" id="KW-1185">Reference proteome</keyword>
<protein>
    <submittedName>
        <fullName evidence="3">Transglutaminase-like enzyme, putative cysteine protease</fullName>
    </submittedName>
</protein>
<proteinExistence type="predicted"/>
<dbReference type="AlphaFoldDB" id="A0A1M4TPS4"/>
<dbReference type="Pfam" id="PF01841">
    <property type="entry name" value="Transglut_core"/>
    <property type="match status" value="1"/>
</dbReference>
<dbReference type="RefSeq" id="WP_062175469.1">
    <property type="nucleotide sequence ID" value="NZ_BBXL01000001.1"/>
</dbReference>
<dbReference type="GO" id="GO:0006508">
    <property type="term" value="P:proteolysis"/>
    <property type="evidence" value="ECO:0007669"/>
    <property type="project" value="UniProtKB-KW"/>
</dbReference>
<dbReference type="InterPro" id="IPR024618">
    <property type="entry name" value="DUF3857"/>
</dbReference>
<organism evidence="3 4">
    <name type="scientific">Dysgonomonas macrotermitis</name>
    <dbReference type="NCBI Taxonomy" id="1346286"/>
    <lineage>
        <taxon>Bacteria</taxon>
        <taxon>Pseudomonadati</taxon>
        <taxon>Bacteroidota</taxon>
        <taxon>Bacteroidia</taxon>
        <taxon>Bacteroidales</taxon>
        <taxon>Dysgonomonadaceae</taxon>
        <taxon>Dysgonomonas</taxon>
    </lineage>
</organism>
<feature type="domain" description="DUF3857" evidence="2">
    <location>
        <begin position="63"/>
        <end position="219"/>
    </location>
</feature>
<dbReference type="EMBL" id="FQUC01000001">
    <property type="protein sequence ID" value="SHE46395.1"/>
    <property type="molecule type" value="Genomic_DNA"/>
</dbReference>
<sequence length="637" mass="71764">MKRYFKTIIILCYVFTVFMEAFGAEKQAYPVVTIADSLKKNANTVIRLNQEEFIQSDINKAIYKVTKVVTILNKQGEDYGNFTFTGDKFRELSSFSGIIRDAEGNITRKIKKGDLTTSTLSDDGLATGRVDMFYIYKSPSYPYTVEYEYEEKWKDGILSYPAFYPYDGYFQSVEKSTIKIEVPSSVILRKYVFGNLDMEEEKTSASTVYSSSSSSLPAISYEPLAPSFREIFPRVLMAPSDFCFDSYCGNMADWANYGLWVDKLLKGKDQLPPALIAQLEDMTRNAKTVREKVETVFDYMQKNTRYVSIQLGIGGYQPMDAMTVSKVKFSDCKGLTNYMYAMLKAIDIPSNYCVISTKEKRLFADYPNFNQADHVILLVPNGNDSIWLECTNQTLPFGYVHQKIAGHDAVVIGETGGAIARLPDYTDKQNKRESTLNLTVDGDGGVSGDVSTVEYLDGFEQSYSVMESDDRDRLVKYVNQSIPISKMQLGQIKTSLNKSAYPSSSMSVPFSAADFAAKTGSRLFIPLSPVRQASLNMLTAQTRVHDIEISQGFTDSVFVSINLPQGYAVELLPKDIMIETEFGIFVCKSENKEGQIIYSQTIDIYTGRYDKSKYADIKSFFTQITSALNRKMVLKQL</sequence>
<dbReference type="Gene3D" id="3.10.620.30">
    <property type="match status" value="1"/>
</dbReference>
<dbReference type="Pfam" id="PF12969">
    <property type="entry name" value="DUF3857"/>
    <property type="match status" value="1"/>
</dbReference>
<keyword evidence="3" id="KW-0378">Hydrolase</keyword>
<dbReference type="InterPro" id="IPR038765">
    <property type="entry name" value="Papain-like_cys_pep_sf"/>
</dbReference>
<dbReference type="STRING" id="1346286.SAMN05444362_101385"/>
<reference evidence="4" key="1">
    <citation type="submission" date="2016-11" db="EMBL/GenBank/DDBJ databases">
        <authorList>
            <person name="Varghese N."/>
            <person name="Submissions S."/>
        </authorList>
    </citation>
    <scope>NUCLEOTIDE SEQUENCE [LARGE SCALE GENOMIC DNA]</scope>
    <source>
        <strain evidence="4">DSM 27370</strain>
    </source>
</reference>
<feature type="domain" description="Transglutaminase-like" evidence="1">
    <location>
        <begin position="280"/>
        <end position="368"/>
    </location>
</feature>
<dbReference type="InterPro" id="IPR002931">
    <property type="entry name" value="Transglutaminase-like"/>
</dbReference>
<name>A0A1M4TPS4_9BACT</name>
<dbReference type="Gene3D" id="2.60.40.3140">
    <property type="match status" value="1"/>
</dbReference>
<evidence type="ECO:0000259" key="1">
    <source>
        <dbReference type="Pfam" id="PF01841"/>
    </source>
</evidence>
<keyword evidence="3" id="KW-0645">Protease</keyword>
<gene>
    <name evidence="3" type="ORF">SAMN05444362_101385</name>
</gene>
<accession>A0A1M4TPS4</accession>
<dbReference type="Proteomes" id="UP000184480">
    <property type="component" value="Unassembled WGS sequence"/>
</dbReference>
<evidence type="ECO:0000313" key="4">
    <source>
        <dbReference type="Proteomes" id="UP000184480"/>
    </source>
</evidence>